<dbReference type="InParanoid" id="E1Z9Q4"/>
<dbReference type="InterPro" id="IPR036249">
    <property type="entry name" value="Thioredoxin-like_sf"/>
</dbReference>
<dbReference type="PANTHER" id="PTHR45288:SF1">
    <property type="entry name" value="THIOREDOXIN FAMILY PROTEIN"/>
    <property type="match status" value="1"/>
</dbReference>
<dbReference type="OrthoDB" id="422574at2759"/>
<dbReference type="GeneID" id="17356974"/>
<dbReference type="SFLD" id="SFLDG01181">
    <property type="entry name" value="SUF2"/>
    <property type="match status" value="1"/>
</dbReference>
<dbReference type="PROSITE" id="PS50404">
    <property type="entry name" value="GST_NTER"/>
    <property type="match status" value="2"/>
</dbReference>
<dbReference type="CDD" id="cd03041">
    <property type="entry name" value="GST_N_2GST_N"/>
    <property type="match status" value="2"/>
</dbReference>
<feature type="domain" description="GST N-terminal" evidence="2">
    <location>
        <begin position="123"/>
        <end position="205"/>
    </location>
</feature>
<dbReference type="PROSITE" id="PS51354">
    <property type="entry name" value="GLUTAREDOXIN_2"/>
    <property type="match status" value="1"/>
</dbReference>
<dbReference type="SFLD" id="SFLDG01202">
    <property type="entry name" value="SUF2.2"/>
    <property type="match status" value="1"/>
</dbReference>
<dbReference type="InterPro" id="IPR040079">
    <property type="entry name" value="Glutathione_S-Trfase"/>
</dbReference>
<name>E1Z9Q4_CHLVA</name>
<evidence type="ECO:0000313" key="3">
    <source>
        <dbReference type="EMBL" id="EFN57564.1"/>
    </source>
</evidence>
<gene>
    <name evidence="3" type="ORF">CHLNCDRAFT_59634</name>
</gene>
<dbReference type="eggNOG" id="ENOG502QUYC">
    <property type="taxonomic scope" value="Eukaryota"/>
</dbReference>
<feature type="compositionally biased region" description="Low complexity" evidence="1">
    <location>
        <begin position="10"/>
        <end position="23"/>
    </location>
</feature>
<dbReference type="FunFam" id="3.40.30.10:FF:000138">
    <property type="entry name" value="Thioredoxin family protein"/>
    <property type="match status" value="1"/>
</dbReference>
<dbReference type="SFLD" id="SFLDS00019">
    <property type="entry name" value="Glutathione_Transferase_(cytos"/>
    <property type="match status" value="1"/>
</dbReference>
<dbReference type="PANTHER" id="PTHR45288">
    <property type="entry name" value="THIOREDOXIN FAMILY PROTEIN"/>
    <property type="match status" value="1"/>
</dbReference>
<keyword evidence="4" id="KW-1185">Reference proteome</keyword>
<dbReference type="InterPro" id="IPR004045">
    <property type="entry name" value="Glutathione_S-Trfase_N"/>
</dbReference>
<dbReference type="FunCoup" id="E1Z9Q4">
    <property type="interactions" value="714"/>
</dbReference>
<proteinExistence type="predicted"/>
<protein>
    <recommendedName>
        <fullName evidence="2">GST N-terminal domain-containing protein</fullName>
    </recommendedName>
</protein>
<evidence type="ECO:0000313" key="4">
    <source>
        <dbReference type="Proteomes" id="UP000008141"/>
    </source>
</evidence>
<organism evidence="4">
    <name type="scientific">Chlorella variabilis</name>
    <name type="common">Green alga</name>
    <dbReference type="NCBI Taxonomy" id="554065"/>
    <lineage>
        <taxon>Eukaryota</taxon>
        <taxon>Viridiplantae</taxon>
        <taxon>Chlorophyta</taxon>
        <taxon>core chlorophytes</taxon>
        <taxon>Trebouxiophyceae</taxon>
        <taxon>Chlorellales</taxon>
        <taxon>Chlorellaceae</taxon>
        <taxon>Chlorella clade</taxon>
        <taxon>Chlorella</taxon>
    </lineage>
</organism>
<accession>E1Z9Q4</accession>
<sequence length="322" mass="35449">MLKAVAPCTSAAAARPASRGAPRARGHTVVQAQQGTSVVEQAEQKQELQLVGPEPQRFVVAKGQLKEIASAAFPALMRLGSGAFTSGYSVSLVPDDGKYAVAEIFGSKLRETSAVSGFNRPQQPLVLYEFEGCPFCRKVREAVALLDLDVLFLPTPKDGPTWRPEAIEKGGKRQFPYLIDPNTSTQMYESDAIIDYLFKTYGGAQLPPIGLRLGLLTAISCGLAMLPRALKGSAYKASKLPEKPLVYWGYEASPFCKVVREQLCELEVPHLYRSCARGSPKRQELFEKWGRFQVPYLEDPNTSVAMFESTEIIKYLKETYSA</sequence>
<reference evidence="3 4" key="1">
    <citation type="journal article" date="2010" name="Plant Cell">
        <title>The Chlorella variabilis NC64A genome reveals adaptation to photosymbiosis, coevolution with viruses, and cryptic sex.</title>
        <authorList>
            <person name="Blanc G."/>
            <person name="Duncan G."/>
            <person name="Agarkova I."/>
            <person name="Borodovsky M."/>
            <person name="Gurnon J."/>
            <person name="Kuo A."/>
            <person name="Lindquist E."/>
            <person name="Lucas S."/>
            <person name="Pangilinan J."/>
            <person name="Polle J."/>
            <person name="Salamov A."/>
            <person name="Terry A."/>
            <person name="Yamada T."/>
            <person name="Dunigan D.D."/>
            <person name="Grigoriev I.V."/>
            <person name="Claverie J.M."/>
            <person name="Van Etten J.L."/>
        </authorList>
    </citation>
    <scope>NUCLEOTIDE SEQUENCE [LARGE SCALE GENOMIC DNA]</scope>
    <source>
        <strain evidence="3 4">NC64A</strain>
    </source>
</reference>
<dbReference type="OMA" id="PSPFCKI"/>
<dbReference type="GO" id="GO:0009507">
    <property type="term" value="C:chloroplast"/>
    <property type="evidence" value="ECO:0007669"/>
    <property type="project" value="TreeGrafter"/>
</dbReference>
<dbReference type="SUPFAM" id="SSF52833">
    <property type="entry name" value="Thioredoxin-like"/>
    <property type="match status" value="2"/>
</dbReference>
<dbReference type="KEGG" id="cvr:CHLNCDRAFT_59634"/>
<dbReference type="Pfam" id="PF13417">
    <property type="entry name" value="GST_N_3"/>
    <property type="match status" value="2"/>
</dbReference>
<dbReference type="Gene3D" id="3.40.30.10">
    <property type="entry name" value="Glutaredoxin"/>
    <property type="match status" value="2"/>
</dbReference>
<dbReference type="RefSeq" id="XP_005849666.1">
    <property type="nucleotide sequence ID" value="XM_005849604.1"/>
</dbReference>
<dbReference type="Proteomes" id="UP000008141">
    <property type="component" value="Unassembled WGS sequence"/>
</dbReference>
<evidence type="ECO:0000259" key="2">
    <source>
        <dbReference type="PROSITE" id="PS50404"/>
    </source>
</evidence>
<evidence type="ECO:0000256" key="1">
    <source>
        <dbReference type="SAM" id="MobiDB-lite"/>
    </source>
</evidence>
<dbReference type="EMBL" id="GL433839">
    <property type="protein sequence ID" value="EFN57564.1"/>
    <property type="molecule type" value="Genomic_DNA"/>
</dbReference>
<feature type="region of interest" description="Disordered" evidence="1">
    <location>
        <begin position="1"/>
        <end position="25"/>
    </location>
</feature>
<feature type="domain" description="GST N-terminal" evidence="2">
    <location>
        <begin position="243"/>
        <end position="322"/>
    </location>
</feature>
<dbReference type="STRING" id="554065.E1Z9Q4"/>
<dbReference type="AlphaFoldDB" id="E1Z9Q4"/>